<organism evidence="1 2">
    <name type="scientific">Dovyalis caffra</name>
    <dbReference type="NCBI Taxonomy" id="77055"/>
    <lineage>
        <taxon>Eukaryota</taxon>
        <taxon>Viridiplantae</taxon>
        <taxon>Streptophyta</taxon>
        <taxon>Embryophyta</taxon>
        <taxon>Tracheophyta</taxon>
        <taxon>Spermatophyta</taxon>
        <taxon>Magnoliopsida</taxon>
        <taxon>eudicotyledons</taxon>
        <taxon>Gunneridae</taxon>
        <taxon>Pentapetalae</taxon>
        <taxon>rosids</taxon>
        <taxon>fabids</taxon>
        <taxon>Malpighiales</taxon>
        <taxon>Salicaceae</taxon>
        <taxon>Flacourtieae</taxon>
        <taxon>Dovyalis</taxon>
    </lineage>
</organism>
<dbReference type="EMBL" id="CAWUPB010000058">
    <property type="protein sequence ID" value="CAK7322974.1"/>
    <property type="molecule type" value="Genomic_DNA"/>
</dbReference>
<name>A0AAV1QS59_9ROSI</name>
<evidence type="ECO:0000313" key="2">
    <source>
        <dbReference type="Proteomes" id="UP001314170"/>
    </source>
</evidence>
<proteinExistence type="predicted"/>
<keyword evidence="2" id="KW-1185">Reference proteome</keyword>
<protein>
    <submittedName>
        <fullName evidence="1">Uncharacterized protein</fullName>
    </submittedName>
</protein>
<dbReference type="Proteomes" id="UP001314170">
    <property type="component" value="Unassembled WGS sequence"/>
</dbReference>
<sequence>MIISIIRLRDTTNVNSQFLDGLHRDQKSLKITHKFPLRQPLKPLIKRLKPPPKPGKPTDSWSFRGCFKRVLVMENDSFNGGGDGGVELQKMMEK</sequence>
<dbReference type="AlphaFoldDB" id="A0AAV1QS59"/>
<accession>A0AAV1QS59</accession>
<reference evidence="1 2" key="1">
    <citation type="submission" date="2024-01" db="EMBL/GenBank/DDBJ databases">
        <authorList>
            <person name="Waweru B."/>
        </authorList>
    </citation>
    <scope>NUCLEOTIDE SEQUENCE [LARGE SCALE GENOMIC DNA]</scope>
</reference>
<gene>
    <name evidence="1" type="ORF">DCAF_LOCUS588</name>
</gene>
<evidence type="ECO:0000313" key="1">
    <source>
        <dbReference type="EMBL" id="CAK7322974.1"/>
    </source>
</evidence>
<comment type="caution">
    <text evidence="1">The sequence shown here is derived from an EMBL/GenBank/DDBJ whole genome shotgun (WGS) entry which is preliminary data.</text>
</comment>